<dbReference type="EnsemblMetazoa" id="G3582.2">
    <property type="protein sequence ID" value="G3582.2:cds"/>
    <property type="gene ID" value="G3582"/>
</dbReference>
<dbReference type="EnsemblMetazoa" id="G3582.3">
    <property type="protein sequence ID" value="G3582.3:cds"/>
    <property type="gene ID" value="G3582"/>
</dbReference>
<dbReference type="AlphaFoldDB" id="A0A8W8MVW6"/>
<organism evidence="3 4">
    <name type="scientific">Magallana gigas</name>
    <name type="common">Pacific oyster</name>
    <name type="synonym">Crassostrea gigas</name>
    <dbReference type="NCBI Taxonomy" id="29159"/>
    <lineage>
        <taxon>Eukaryota</taxon>
        <taxon>Metazoa</taxon>
        <taxon>Spiralia</taxon>
        <taxon>Lophotrochozoa</taxon>
        <taxon>Mollusca</taxon>
        <taxon>Bivalvia</taxon>
        <taxon>Autobranchia</taxon>
        <taxon>Pteriomorphia</taxon>
        <taxon>Ostreida</taxon>
        <taxon>Ostreoidea</taxon>
        <taxon>Ostreidae</taxon>
        <taxon>Magallana</taxon>
    </lineage>
</organism>
<accession>A0A8W8MVW6</accession>
<proteinExistence type="predicted"/>
<feature type="signal peptide" evidence="2">
    <location>
        <begin position="1"/>
        <end position="17"/>
    </location>
</feature>
<evidence type="ECO:0000256" key="2">
    <source>
        <dbReference type="SAM" id="SignalP"/>
    </source>
</evidence>
<name>A0A8W8MVW6_MAGGI</name>
<dbReference type="Proteomes" id="UP000005408">
    <property type="component" value="Unassembled WGS sequence"/>
</dbReference>
<keyword evidence="1" id="KW-0175">Coiled coil</keyword>
<keyword evidence="2" id="KW-0732">Signal</keyword>
<evidence type="ECO:0000313" key="4">
    <source>
        <dbReference type="Proteomes" id="UP000005408"/>
    </source>
</evidence>
<evidence type="ECO:0000313" key="3">
    <source>
        <dbReference type="EnsemblMetazoa" id="G3582.3:cds"/>
    </source>
</evidence>
<reference evidence="3" key="1">
    <citation type="submission" date="2022-08" db="UniProtKB">
        <authorList>
            <consortium name="EnsemblMetazoa"/>
        </authorList>
    </citation>
    <scope>IDENTIFICATION</scope>
    <source>
        <strain evidence="3">05x7-T-G4-1.051#20</strain>
    </source>
</reference>
<feature type="chain" id="PRO_5042431961" evidence="2">
    <location>
        <begin position="18"/>
        <end position="82"/>
    </location>
</feature>
<sequence length="82" mass="9406">MHMYIPFLVFGAASVLADIHDEIRKISDEMDLVKSEIVSLQEKIRLMRVNEEDLHRIAPGHDRKKRHVFVEFAPRGSPGQPG</sequence>
<protein>
    <submittedName>
        <fullName evidence="3">Collagen-like protein 2</fullName>
    </submittedName>
</protein>
<evidence type="ECO:0000256" key="1">
    <source>
        <dbReference type="SAM" id="Coils"/>
    </source>
</evidence>
<feature type="coiled-coil region" evidence="1">
    <location>
        <begin position="16"/>
        <end position="43"/>
    </location>
</feature>
<keyword evidence="4" id="KW-1185">Reference proteome</keyword>